<proteinExistence type="predicted"/>
<keyword evidence="4" id="KW-1185">Reference proteome</keyword>
<reference evidence="3" key="1">
    <citation type="submission" date="2021-09" db="EMBL/GenBank/DDBJ databases">
        <title>A high-quality genome of the endoparasitic fungus Hirsutella rhossiliensis with a comparison of Hirsutella genomes reveals transposable elements contributing to genome size variation.</title>
        <authorList>
            <person name="Lin R."/>
            <person name="Jiao Y."/>
            <person name="Sun X."/>
            <person name="Ling J."/>
            <person name="Xie B."/>
            <person name="Cheng X."/>
        </authorList>
    </citation>
    <scope>NUCLEOTIDE SEQUENCE</scope>
    <source>
        <strain evidence="3">HR02</strain>
    </source>
</reference>
<dbReference type="GeneID" id="68354395"/>
<dbReference type="Proteomes" id="UP000824596">
    <property type="component" value="Unassembled WGS sequence"/>
</dbReference>
<feature type="compositionally biased region" description="Basic and acidic residues" evidence="1">
    <location>
        <begin position="89"/>
        <end position="104"/>
    </location>
</feature>
<feature type="compositionally biased region" description="Polar residues" evidence="1">
    <location>
        <begin position="105"/>
        <end position="118"/>
    </location>
</feature>
<dbReference type="PROSITE" id="PS50097">
    <property type="entry name" value="BTB"/>
    <property type="match status" value="1"/>
</dbReference>
<sequence length="325" mass="36110">MAAENLTPALTRMMLSGDFSDLKFTCKGKDFKVHKAIVCAQSPVIKAAVQGGFEESHKYVINMDKFHTETVKQLVKFMYSGDYDASEHLHEAPMPDGAADRASETDSTVTNASPNGKNPDSFAQFEPSLPTAATAASLIHHVHVNCIGDYYAIDALVSLADSKIKRIIDLQGKDKTWVSSLPTMTQEALEWTGDNELLEILASATAENISALVGTYEFKSLKPITDFSLKVLRYCDEKIRGLGEELQQTKLQVQSLESRLAIEASAYQVMTMEKSAEKSAFDRCLQTLRKTRRCRNVNCDSVFGCYIDPEERVLRCQGCKCKHKD</sequence>
<evidence type="ECO:0000256" key="1">
    <source>
        <dbReference type="SAM" id="MobiDB-lite"/>
    </source>
</evidence>
<organism evidence="3 4">
    <name type="scientific">Hirsutella rhossiliensis</name>
    <dbReference type="NCBI Taxonomy" id="111463"/>
    <lineage>
        <taxon>Eukaryota</taxon>
        <taxon>Fungi</taxon>
        <taxon>Dikarya</taxon>
        <taxon>Ascomycota</taxon>
        <taxon>Pezizomycotina</taxon>
        <taxon>Sordariomycetes</taxon>
        <taxon>Hypocreomycetidae</taxon>
        <taxon>Hypocreales</taxon>
        <taxon>Ophiocordycipitaceae</taxon>
        <taxon>Hirsutella</taxon>
    </lineage>
</organism>
<protein>
    <submittedName>
        <fullName evidence="3">BTB/POZ domain-containing protein</fullName>
    </submittedName>
</protein>
<name>A0A9P8MYS0_9HYPO</name>
<dbReference type="InterPro" id="IPR000210">
    <property type="entry name" value="BTB/POZ_dom"/>
</dbReference>
<dbReference type="PANTHER" id="PTHR47843:SF5">
    <property type="entry name" value="BTB_POZ DOMAIN PROTEIN"/>
    <property type="match status" value="1"/>
</dbReference>
<dbReference type="EMBL" id="JAIZPD010000005">
    <property type="protein sequence ID" value="KAH0962756.1"/>
    <property type="molecule type" value="Genomic_DNA"/>
</dbReference>
<dbReference type="Pfam" id="PF00651">
    <property type="entry name" value="BTB"/>
    <property type="match status" value="1"/>
</dbReference>
<comment type="caution">
    <text evidence="3">The sequence shown here is derived from an EMBL/GenBank/DDBJ whole genome shotgun (WGS) entry which is preliminary data.</text>
</comment>
<dbReference type="OrthoDB" id="6359816at2759"/>
<dbReference type="RefSeq" id="XP_044720269.1">
    <property type="nucleotide sequence ID" value="XM_044863737.1"/>
</dbReference>
<dbReference type="PANTHER" id="PTHR47843">
    <property type="entry name" value="BTB DOMAIN-CONTAINING PROTEIN-RELATED"/>
    <property type="match status" value="1"/>
</dbReference>
<dbReference type="AlphaFoldDB" id="A0A9P8MYS0"/>
<dbReference type="SMART" id="SM00225">
    <property type="entry name" value="BTB"/>
    <property type="match status" value="1"/>
</dbReference>
<feature type="domain" description="BTB" evidence="2">
    <location>
        <begin position="20"/>
        <end position="87"/>
    </location>
</feature>
<evidence type="ECO:0000313" key="3">
    <source>
        <dbReference type="EMBL" id="KAH0962756.1"/>
    </source>
</evidence>
<dbReference type="CDD" id="cd18186">
    <property type="entry name" value="BTB_POZ_ZBTB_KLHL-like"/>
    <property type="match status" value="1"/>
</dbReference>
<gene>
    <name evidence="3" type="ORF">HRG_05266</name>
</gene>
<dbReference type="InterPro" id="IPR011333">
    <property type="entry name" value="SKP1/BTB/POZ_sf"/>
</dbReference>
<dbReference type="Gene3D" id="3.30.710.10">
    <property type="entry name" value="Potassium Channel Kv1.1, Chain A"/>
    <property type="match status" value="1"/>
</dbReference>
<evidence type="ECO:0000313" key="4">
    <source>
        <dbReference type="Proteomes" id="UP000824596"/>
    </source>
</evidence>
<evidence type="ECO:0000259" key="2">
    <source>
        <dbReference type="PROSITE" id="PS50097"/>
    </source>
</evidence>
<accession>A0A9P8MYS0</accession>
<dbReference type="SUPFAM" id="SSF54695">
    <property type="entry name" value="POZ domain"/>
    <property type="match status" value="1"/>
</dbReference>
<feature type="region of interest" description="Disordered" evidence="1">
    <location>
        <begin position="89"/>
        <end position="124"/>
    </location>
</feature>